<gene>
    <name evidence="3" type="ORF">SFOMI_1258</name>
</gene>
<dbReference type="Proteomes" id="UP000221538">
    <property type="component" value="Unassembled WGS sequence"/>
</dbReference>
<organism evidence="3 4">
    <name type="scientific">Sphingobium fuliginis (strain ATCC 27551)</name>
    <dbReference type="NCBI Taxonomy" id="336203"/>
    <lineage>
        <taxon>Bacteria</taxon>
        <taxon>Pseudomonadati</taxon>
        <taxon>Pseudomonadota</taxon>
        <taxon>Alphaproteobacteria</taxon>
        <taxon>Sphingomonadales</taxon>
        <taxon>Sphingomonadaceae</taxon>
        <taxon>Sphingobium</taxon>
    </lineage>
</organism>
<evidence type="ECO:0000313" key="4">
    <source>
        <dbReference type="Proteomes" id="UP000221538"/>
    </source>
</evidence>
<protein>
    <submittedName>
        <fullName evidence="3">Transcriptional regulator</fullName>
    </submittedName>
</protein>
<accession>A0A292ZC70</accession>
<reference evidence="3 4" key="2">
    <citation type="journal article" date="2013" name="Environ. Sci. Technol.">
        <title>The 4-tert-butylphenol-utilizing bacterium Sphingobium fuliginis OMI can degrade bisphenols via phenolic ring hydroxylation and meta-cleavage pathway.</title>
        <authorList>
            <person name="Ogata Y."/>
            <person name="Goda S."/>
            <person name="Toyama T."/>
            <person name="Sei K."/>
            <person name="Ike M."/>
        </authorList>
    </citation>
    <scope>NUCLEOTIDE SEQUENCE [LARGE SCALE GENOMIC DNA]</scope>
    <source>
        <strain evidence="3 4">OMI</strain>
    </source>
</reference>
<dbReference type="SUPFAM" id="SSF52200">
    <property type="entry name" value="Toll/Interleukin receptor TIR domain"/>
    <property type="match status" value="1"/>
</dbReference>
<dbReference type="Gene3D" id="1.25.40.10">
    <property type="entry name" value="Tetratricopeptide repeat domain"/>
    <property type="match status" value="1"/>
</dbReference>
<reference evidence="3 4" key="1">
    <citation type="journal article" date="2013" name="Biodegradation">
        <title>Occurrence of 4-tert-butylphenol (4-t-BP) biodegradation in an aquatic sample caused by the presence of Spirodela polyrrhiza and isolation of a 4-t-BP-utilizing bacterium.</title>
        <authorList>
            <person name="Ogata Y."/>
            <person name="Toyama T."/>
            <person name="Yu N."/>
            <person name="Wang X."/>
            <person name="Sei K."/>
            <person name="Ike M."/>
        </authorList>
    </citation>
    <scope>NUCLEOTIDE SEQUENCE [LARGE SCALE GENOMIC DNA]</scope>
    <source>
        <strain evidence="3 4">OMI</strain>
    </source>
</reference>
<evidence type="ECO:0000259" key="2">
    <source>
        <dbReference type="PROSITE" id="PS50104"/>
    </source>
</evidence>
<dbReference type="InterPro" id="IPR035897">
    <property type="entry name" value="Toll_tir_struct_dom_sf"/>
</dbReference>
<dbReference type="Pfam" id="PF08937">
    <property type="entry name" value="ThsB_TIR"/>
    <property type="match status" value="1"/>
</dbReference>
<feature type="domain" description="TIR" evidence="2">
    <location>
        <begin position="10"/>
        <end position="157"/>
    </location>
</feature>
<sequence>MEMRADSAKAAYTAFLSYNHRDVRAARGLQRRLESYRLPKGAMRSDGERRLGPIFRDRDELPAAADLSEAVKQALSRSAALVVLCSPHAAASPWVDKEIRLFRFLHPDRPILAAIIEGEPEEAFPPALQDGGEPLAADLRREGDGVRLGTLKIIAGLAGIGLDRLVQRDAQRRVRRVTAVTLALMLVMLAFLALSIAALQAQREAERQRAEAEGIIEFMLTDLRERLRSVGRLDALTVVNDRAMNYYRDQGDLDDLPDDSLERRARILQAMGEDDIARGSLPAARRKFEEAHRTTTALLDDDPQRPEWIFVHAQSEFWIGQVDQLSGQADAALRHYRAYLHWARQLFRYQPQAARSFTEMGYALSNIASVQWESKNDHDDAIRNYAKSLYWFQRAQQADPGSLNIRMEVAERHARLADVHFDRRDFRASEQHRLEQLRLLEPLRREDPQNGDIAYDTLVATRSLARIAFETGETAKAVRLLRDARSQSSALRQRDPENQNWFEQHLRLLMDAAEVARARHQGAEVHRLVDQARRIMHDASPTAAADPAFRATSIRRLDAIAQSNDRASAKGE</sequence>
<dbReference type="EMBL" id="BEWI01000031">
    <property type="protein sequence ID" value="GAY20728.1"/>
    <property type="molecule type" value="Genomic_DNA"/>
</dbReference>
<name>A0A292ZC70_SPHSA</name>
<dbReference type="InterPro" id="IPR000157">
    <property type="entry name" value="TIR_dom"/>
</dbReference>
<keyword evidence="1" id="KW-1133">Transmembrane helix</keyword>
<dbReference type="InterPro" id="IPR015032">
    <property type="entry name" value="ThsB__TIR-like_domain"/>
</dbReference>
<keyword evidence="1" id="KW-0812">Transmembrane</keyword>
<evidence type="ECO:0000313" key="3">
    <source>
        <dbReference type="EMBL" id="GAY20728.1"/>
    </source>
</evidence>
<feature type="transmembrane region" description="Helical" evidence="1">
    <location>
        <begin position="177"/>
        <end position="199"/>
    </location>
</feature>
<dbReference type="SUPFAM" id="SSF48452">
    <property type="entry name" value="TPR-like"/>
    <property type="match status" value="1"/>
</dbReference>
<keyword evidence="1" id="KW-0472">Membrane</keyword>
<dbReference type="InterPro" id="IPR011990">
    <property type="entry name" value="TPR-like_helical_dom_sf"/>
</dbReference>
<proteinExistence type="predicted"/>
<dbReference type="AlphaFoldDB" id="A0A292ZC70"/>
<dbReference type="GO" id="GO:0007165">
    <property type="term" value="P:signal transduction"/>
    <property type="evidence" value="ECO:0007669"/>
    <property type="project" value="InterPro"/>
</dbReference>
<dbReference type="Gene3D" id="3.40.50.10140">
    <property type="entry name" value="Toll/interleukin-1 receptor homology (TIR) domain"/>
    <property type="match status" value="1"/>
</dbReference>
<dbReference type="PROSITE" id="PS50104">
    <property type="entry name" value="TIR"/>
    <property type="match status" value="1"/>
</dbReference>
<evidence type="ECO:0000256" key="1">
    <source>
        <dbReference type="SAM" id="Phobius"/>
    </source>
</evidence>
<comment type="caution">
    <text evidence="3">The sequence shown here is derived from an EMBL/GenBank/DDBJ whole genome shotgun (WGS) entry which is preliminary data.</text>
</comment>